<evidence type="ECO:0000256" key="11">
    <source>
        <dbReference type="ARBA" id="ARBA00023285"/>
    </source>
</evidence>
<reference evidence="18 19" key="1">
    <citation type="journal article" date="2020" name="Biotechnol. Biofuels">
        <title>New insights from the biogas microbiome by comprehensive genome-resolved metagenomics of nearly 1600 species originating from multiple anaerobic digesters.</title>
        <authorList>
            <person name="Campanaro S."/>
            <person name="Treu L."/>
            <person name="Rodriguez-R L.M."/>
            <person name="Kovalovszki A."/>
            <person name="Ziels R.M."/>
            <person name="Maus I."/>
            <person name="Zhu X."/>
            <person name="Kougias P.G."/>
            <person name="Basile A."/>
            <person name="Luo G."/>
            <person name="Schluter A."/>
            <person name="Konstantinidis K.T."/>
            <person name="Angelidaki I."/>
        </authorList>
    </citation>
    <scope>NUCLEOTIDE SEQUENCE [LARGE SCALE GENOMIC DNA]</scope>
    <source>
        <strain evidence="18">AS27yjCOA_165</strain>
    </source>
</reference>
<dbReference type="PANTHER" id="PTHR43371">
    <property type="entry name" value="VITAMIN B12-DEPENDENT RIBONUCLEOTIDE REDUCTASE"/>
    <property type="match status" value="1"/>
</dbReference>
<protein>
    <recommendedName>
        <fullName evidence="4 14">Vitamin B12-dependent ribonucleotide reductase</fullName>
        <ecNumber evidence="3 14">1.17.4.1</ecNumber>
    </recommendedName>
</protein>
<gene>
    <name evidence="18" type="ORF">GYA27_00610</name>
</gene>
<evidence type="ECO:0000256" key="6">
    <source>
        <dbReference type="ARBA" id="ARBA00022634"/>
    </source>
</evidence>
<comment type="caution">
    <text evidence="18">The sequence shown here is derived from an EMBL/GenBank/DDBJ whole genome shotgun (WGS) entry which is preliminary data.</text>
</comment>
<dbReference type="Pfam" id="PF00317">
    <property type="entry name" value="Ribonuc_red_lgN"/>
    <property type="match status" value="1"/>
</dbReference>
<dbReference type="Gene3D" id="3.20.70.20">
    <property type="match status" value="1"/>
</dbReference>
<proteinExistence type="inferred from homology"/>
<evidence type="ECO:0000256" key="7">
    <source>
        <dbReference type="ARBA" id="ARBA00022741"/>
    </source>
</evidence>
<keyword evidence="6 14" id="KW-0237">DNA synthesis</keyword>
<evidence type="ECO:0000256" key="14">
    <source>
        <dbReference type="RuleBase" id="RU364064"/>
    </source>
</evidence>
<dbReference type="EC" id="1.17.4.1" evidence="3 14"/>
<evidence type="ECO:0000256" key="13">
    <source>
        <dbReference type="ARBA" id="ARBA00047754"/>
    </source>
</evidence>
<dbReference type="PANTHER" id="PTHR43371:SF1">
    <property type="entry name" value="RIBONUCLEOSIDE-DIPHOSPHATE REDUCTASE"/>
    <property type="match status" value="1"/>
</dbReference>
<evidence type="ECO:0000313" key="19">
    <source>
        <dbReference type="Proteomes" id="UP000526033"/>
    </source>
</evidence>
<dbReference type="InterPro" id="IPR008926">
    <property type="entry name" value="RNR_R1-su_N"/>
</dbReference>
<sequence>MYSEQSGSSTQITKLVKNTDIKFSDNARVILEKRYLLKDSTGKTAETPEQMFDRIANVVAEPDRPYRDVEVTKIEFFNLLSTKKFFPNSPTFTGAGTPLGQLAACFVLPISDDLGRERSSIFETLRVAALIQQTGGGNGFSFSSLRPKGTLVAKSRGKATGPVGFLQVYDAAFGEVAQGGVRRGANMGVLSVEHPDIRDFIKCKSQEGKVANFNISVAITDKFMEAVKKDETYDLIDPHSGQVVESPRAREIFNMIVDYAYKNGEPGVLFIDAANRSNPVPHLYTLEATNPCGEQWLGPYENCCLGSINLGQHVDVNGLLDWEALKESTILSTRFLDNVVTANRYVPEVPELRESAENPRRIGLGIMGLADLMYSMNIRYGSPMGQEFAAQVMEFIRFYSMKTSIELAKERGPFLKIKNSIYDPENLKWTPPQPLKQFKHDFGRPLINWDEIVLGIKTYGIRNAAQTTVAPTGTISTVAGIEGYGCEPVFALAYTRNVYQAAGDENKLTLTYVSPLFQQAIDSLDLDPDAKRNIIDEVVRSGSCQGIAELPQYIKDVFVVSADITPEEHIHMQTSIQAFVDNSISKTCNFPETATKEDVAKVYQMGWELGAKGLTVYVAGSRSEVVLETAETKNKKESPQAMEETYKHERGYKLSGSTYKLQTPQGKAFITVNKDDQERPVEVFVNVGKAGTDVAALSEALGRLISGWLTVSRDSTRTAKEIVSQLVGIGGAKSVGFGKNRVSSIPDAVAKVIAEDLGIEVRTNGSNHIEEEKKEITVFSYTDMCPECGNSTLVQEEGCMKCYNCGYSAC</sequence>
<dbReference type="UniPathway" id="UPA00326"/>
<keyword evidence="11 14" id="KW-0170">Cobalt</keyword>
<dbReference type="AlphaFoldDB" id="A0A7X9DJP2"/>
<evidence type="ECO:0000256" key="10">
    <source>
        <dbReference type="ARBA" id="ARBA00023157"/>
    </source>
</evidence>
<dbReference type="InterPro" id="IPR013344">
    <property type="entry name" value="RNR_NrdJ/NrdZ"/>
</dbReference>
<evidence type="ECO:0000256" key="2">
    <source>
        <dbReference type="ARBA" id="ARBA00007405"/>
    </source>
</evidence>
<evidence type="ECO:0000256" key="1">
    <source>
        <dbReference type="ARBA" id="ARBA00001922"/>
    </source>
</evidence>
<evidence type="ECO:0000259" key="15">
    <source>
        <dbReference type="Pfam" id="PF00317"/>
    </source>
</evidence>
<feature type="domain" description="Ribonucleotide reductase large subunit N-terminal" evidence="15">
    <location>
        <begin position="22"/>
        <end position="100"/>
    </location>
</feature>
<dbReference type="GO" id="GO:0005524">
    <property type="term" value="F:ATP binding"/>
    <property type="evidence" value="ECO:0007669"/>
    <property type="project" value="InterPro"/>
</dbReference>
<dbReference type="SUPFAM" id="SSF51998">
    <property type="entry name" value="PFL-like glycyl radical enzymes"/>
    <property type="match status" value="1"/>
</dbReference>
<dbReference type="GO" id="GO:0031419">
    <property type="term" value="F:cobalamin binding"/>
    <property type="evidence" value="ECO:0007669"/>
    <property type="project" value="UniProtKB-KW"/>
</dbReference>
<keyword evidence="10" id="KW-1015">Disulfide bond</keyword>
<dbReference type="CDD" id="cd02888">
    <property type="entry name" value="RNR_II_dimer"/>
    <property type="match status" value="1"/>
</dbReference>
<evidence type="ECO:0000256" key="4">
    <source>
        <dbReference type="ARBA" id="ARBA00014409"/>
    </source>
</evidence>
<dbReference type="NCBIfam" id="TIGR02504">
    <property type="entry name" value="NrdJ_Z"/>
    <property type="match status" value="1"/>
</dbReference>
<feature type="domain" description="TSCPD" evidence="17">
    <location>
        <begin position="650"/>
        <end position="756"/>
    </location>
</feature>
<keyword evidence="7 14" id="KW-0547">Nucleotide-binding</keyword>
<accession>A0A7X9DJP2</accession>
<keyword evidence="5 14" id="KW-0846">Cobalamin</keyword>
<dbReference type="Pfam" id="PF02867">
    <property type="entry name" value="Ribonuc_red_lgC"/>
    <property type="match status" value="1"/>
</dbReference>
<dbReference type="Proteomes" id="UP000526033">
    <property type="component" value="Unassembled WGS sequence"/>
</dbReference>
<feature type="domain" description="Ribonucleotide reductase large subunit C-terminal" evidence="16">
    <location>
        <begin position="103"/>
        <end position="617"/>
    </location>
</feature>
<comment type="cofactor">
    <cofactor evidence="1 14">
        <name>adenosylcob(III)alamin</name>
        <dbReference type="ChEBI" id="CHEBI:18408"/>
    </cofactor>
</comment>
<evidence type="ECO:0000256" key="8">
    <source>
        <dbReference type="ARBA" id="ARBA00023002"/>
    </source>
</evidence>
<evidence type="ECO:0000313" key="18">
    <source>
        <dbReference type="EMBL" id="NMB69692.1"/>
    </source>
</evidence>
<dbReference type="PRINTS" id="PR01183">
    <property type="entry name" value="RIBORDTASEM1"/>
</dbReference>
<dbReference type="EMBL" id="JAAZNL010000004">
    <property type="protein sequence ID" value="NMB69692.1"/>
    <property type="molecule type" value="Genomic_DNA"/>
</dbReference>
<keyword evidence="9" id="KW-0215">Deoxyribonucleotide synthesis</keyword>
<evidence type="ECO:0000256" key="9">
    <source>
        <dbReference type="ARBA" id="ARBA00023116"/>
    </source>
</evidence>
<dbReference type="Pfam" id="PF12637">
    <property type="entry name" value="TSCPD"/>
    <property type="match status" value="1"/>
</dbReference>
<dbReference type="InterPro" id="IPR000788">
    <property type="entry name" value="RNR_lg_C"/>
</dbReference>
<dbReference type="InterPro" id="IPR024434">
    <property type="entry name" value="TSCPD_dom"/>
</dbReference>
<evidence type="ECO:0000256" key="12">
    <source>
        <dbReference type="ARBA" id="ARBA00025437"/>
    </source>
</evidence>
<comment type="catalytic activity">
    <reaction evidence="13 14">
        <text>a 2'-deoxyribonucleoside 5'-diphosphate + [thioredoxin]-disulfide + H2O = a ribonucleoside 5'-diphosphate + [thioredoxin]-dithiol</text>
        <dbReference type="Rhea" id="RHEA:23252"/>
        <dbReference type="Rhea" id="RHEA-COMP:10698"/>
        <dbReference type="Rhea" id="RHEA-COMP:10700"/>
        <dbReference type="ChEBI" id="CHEBI:15377"/>
        <dbReference type="ChEBI" id="CHEBI:29950"/>
        <dbReference type="ChEBI" id="CHEBI:50058"/>
        <dbReference type="ChEBI" id="CHEBI:57930"/>
        <dbReference type="ChEBI" id="CHEBI:73316"/>
        <dbReference type="EC" id="1.17.4.1"/>
    </reaction>
</comment>
<name>A0A7X9DJP2_UNCKA</name>
<dbReference type="GO" id="GO:0009263">
    <property type="term" value="P:deoxyribonucleotide biosynthetic process"/>
    <property type="evidence" value="ECO:0007669"/>
    <property type="project" value="UniProtKB-KW"/>
</dbReference>
<dbReference type="InterPro" id="IPR050862">
    <property type="entry name" value="RdRp_reductase_class-2"/>
</dbReference>
<evidence type="ECO:0000259" key="17">
    <source>
        <dbReference type="Pfam" id="PF12637"/>
    </source>
</evidence>
<organism evidence="18 19">
    <name type="scientific">candidate division WWE3 bacterium</name>
    <dbReference type="NCBI Taxonomy" id="2053526"/>
    <lineage>
        <taxon>Bacteria</taxon>
        <taxon>Katanobacteria</taxon>
    </lineage>
</organism>
<dbReference type="SUPFAM" id="SSF48168">
    <property type="entry name" value="R1 subunit of ribonucleotide reductase, N-terminal domain"/>
    <property type="match status" value="1"/>
</dbReference>
<comment type="function">
    <text evidence="12 14">Catalyzes the reduction of ribonucleotides to deoxyribonucleotides. May function to provide a pool of deoxyribonucleotide precursors for DNA repair during oxygen limitation and/or for immediate growth after restoration of oxygen.</text>
</comment>
<evidence type="ECO:0000256" key="3">
    <source>
        <dbReference type="ARBA" id="ARBA00012274"/>
    </source>
</evidence>
<evidence type="ECO:0000256" key="5">
    <source>
        <dbReference type="ARBA" id="ARBA00022628"/>
    </source>
</evidence>
<evidence type="ECO:0000259" key="16">
    <source>
        <dbReference type="Pfam" id="PF02867"/>
    </source>
</evidence>
<dbReference type="InterPro" id="IPR013509">
    <property type="entry name" value="RNR_lsu_N"/>
</dbReference>
<dbReference type="GO" id="GO:0004748">
    <property type="term" value="F:ribonucleoside-diphosphate reductase activity, thioredoxin disulfide as acceptor"/>
    <property type="evidence" value="ECO:0007669"/>
    <property type="project" value="UniProtKB-EC"/>
</dbReference>
<dbReference type="GO" id="GO:0071897">
    <property type="term" value="P:DNA biosynthetic process"/>
    <property type="evidence" value="ECO:0007669"/>
    <property type="project" value="UniProtKB-KW"/>
</dbReference>
<comment type="similarity">
    <text evidence="2 14">Belongs to the ribonucleoside diphosphate reductase class-2 family.</text>
</comment>
<keyword evidence="8 14" id="KW-0560">Oxidoreductase</keyword>